<keyword evidence="4" id="KW-0862">Zinc</keyword>
<feature type="region of interest" description="Disordered" evidence="6">
    <location>
        <begin position="214"/>
        <end position="239"/>
    </location>
</feature>
<dbReference type="Proteomes" id="UP001479436">
    <property type="component" value="Unassembled WGS sequence"/>
</dbReference>
<dbReference type="SMART" id="SM00355">
    <property type="entry name" value="ZnF_C2H2"/>
    <property type="match status" value="4"/>
</dbReference>
<evidence type="ECO:0000313" key="9">
    <source>
        <dbReference type="Proteomes" id="UP001479436"/>
    </source>
</evidence>
<dbReference type="PROSITE" id="PS50157">
    <property type="entry name" value="ZINC_FINGER_C2H2_2"/>
    <property type="match status" value="4"/>
</dbReference>
<feature type="region of interest" description="Disordered" evidence="6">
    <location>
        <begin position="131"/>
        <end position="196"/>
    </location>
</feature>
<dbReference type="Pfam" id="PF00096">
    <property type="entry name" value="zf-C2H2"/>
    <property type="match status" value="3"/>
</dbReference>
<protein>
    <recommendedName>
        <fullName evidence="7">C2H2-type domain-containing protein</fullName>
    </recommendedName>
</protein>
<name>A0ABR2VSR7_9FUNG</name>
<evidence type="ECO:0000256" key="2">
    <source>
        <dbReference type="ARBA" id="ARBA00022737"/>
    </source>
</evidence>
<keyword evidence="1" id="KW-0479">Metal-binding</keyword>
<dbReference type="PANTHER" id="PTHR23235:SF178">
    <property type="entry name" value="C2H2-TYPE DOMAIN-CONTAINING PROTEIN-RELATED"/>
    <property type="match status" value="1"/>
</dbReference>
<feature type="domain" description="C2H2-type" evidence="7">
    <location>
        <begin position="19"/>
        <end position="48"/>
    </location>
</feature>
<feature type="domain" description="C2H2-type" evidence="7">
    <location>
        <begin position="49"/>
        <end position="78"/>
    </location>
</feature>
<keyword evidence="9" id="KW-1185">Reference proteome</keyword>
<evidence type="ECO:0000256" key="4">
    <source>
        <dbReference type="ARBA" id="ARBA00022833"/>
    </source>
</evidence>
<comment type="caution">
    <text evidence="8">The sequence shown here is derived from an EMBL/GenBank/DDBJ whole genome shotgun (WGS) entry which is preliminary data.</text>
</comment>
<accession>A0ABR2VSR7</accession>
<organism evidence="8 9">
    <name type="scientific">Basidiobolus ranarum</name>
    <dbReference type="NCBI Taxonomy" id="34480"/>
    <lineage>
        <taxon>Eukaryota</taxon>
        <taxon>Fungi</taxon>
        <taxon>Fungi incertae sedis</taxon>
        <taxon>Zoopagomycota</taxon>
        <taxon>Entomophthoromycotina</taxon>
        <taxon>Basidiobolomycetes</taxon>
        <taxon>Basidiobolales</taxon>
        <taxon>Basidiobolaceae</taxon>
        <taxon>Basidiobolus</taxon>
    </lineage>
</organism>
<dbReference type="EMBL" id="JASJQH010007891">
    <property type="protein sequence ID" value="KAK9700573.1"/>
    <property type="molecule type" value="Genomic_DNA"/>
</dbReference>
<feature type="compositionally biased region" description="Low complexity" evidence="6">
    <location>
        <begin position="217"/>
        <end position="233"/>
    </location>
</feature>
<dbReference type="SUPFAM" id="SSF57667">
    <property type="entry name" value="beta-beta-alpha zinc fingers"/>
    <property type="match status" value="3"/>
</dbReference>
<dbReference type="PANTHER" id="PTHR23235">
    <property type="entry name" value="KRUEPPEL-LIKE TRANSCRIPTION FACTOR"/>
    <property type="match status" value="1"/>
</dbReference>
<evidence type="ECO:0000256" key="1">
    <source>
        <dbReference type="ARBA" id="ARBA00022723"/>
    </source>
</evidence>
<keyword evidence="2" id="KW-0677">Repeat</keyword>
<feature type="compositionally biased region" description="Polar residues" evidence="6">
    <location>
        <begin position="142"/>
        <end position="151"/>
    </location>
</feature>
<dbReference type="InterPro" id="IPR013087">
    <property type="entry name" value="Znf_C2H2_type"/>
</dbReference>
<dbReference type="InterPro" id="IPR036236">
    <property type="entry name" value="Znf_C2H2_sf"/>
</dbReference>
<gene>
    <name evidence="8" type="ORF">K7432_012133</name>
</gene>
<evidence type="ECO:0000313" key="8">
    <source>
        <dbReference type="EMBL" id="KAK9700573.1"/>
    </source>
</evidence>
<evidence type="ECO:0000259" key="7">
    <source>
        <dbReference type="PROSITE" id="PS50157"/>
    </source>
</evidence>
<feature type="domain" description="C2H2-type" evidence="7">
    <location>
        <begin position="109"/>
        <end position="139"/>
    </location>
</feature>
<proteinExistence type="predicted"/>
<keyword evidence="3 5" id="KW-0863">Zinc-finger</keyword>
<dbReference type="PROSITE" id="PS00028">
    <property type="entry name" value="ZINC_FINGER_C2H2_1"/>
    <property type="match status" value="4"/>
</dbReference>
<sequence>MDILELIHLDNVAESDKPFRCTWPDCRKGFSRRSDLSRHCRIHTNDRPFVCQVHGCGKSFIQRSALTVHQRTHSGERPHACEHDGCNKTFSDSSSLARHRRIHTGNRPYKCKFEECAKSFCRKSILTKHLKDVHSAHRKTSQRFSTTTQNEASNGSGSANSSISSSSSITEHHPQTEDPSQFNRNAISTNRNFSGGPVMANTLPRFMALSNSEEHLPPMASSPLSSMSNSPYPEAHAYNIQGDPQSVNILPPFQNFSSRTLPDKEFYPLVILPPCS</sequence>
<dbReference type="Gene3D" id="3.30.160.60">
    <property type="entry name" value="Classic Zinc Finger"/>
    <property type="match status" value="4"/>
</dbReference>
<reference evidence="8 9" key="1">
    <citation type="submission" date="2023-04" db="EMBL/GenBank/DDBJ databases">
        <title>Genome of Basidiobolus ranarum AG-B5.</title>
        <authorList>
            <person name="Stajich J.E."/>
            <person name="Carter-House D."/>
            <person name="Gryganskyi A."/>
        </authorList>
    </citation>
    <scope>NUCLEOTIDE SEQUENCE [LARGE SCALE GENOMIC DNA]</scope>
    <source>
        <strain evidence="8 9">AG-B5</strain>
    </source>
</reference>
<feature type="domain" description="C2H2-type" evidence="7">
    <location>
        <begin position="79"/>
        <end position="108"/>
    </location>
</feature>
<evidence type="ECO:0000256" key="6">
    <source>
        <dbReference type="SAM" id="MobiDB-lite"/>
    </source>
</evidence>
<feature type="compositionally biased region" description="Low complexity" evidence="6">
    <location>
        <begin position="152"/>
        <end position="169"/>
    </location>
</feature>
<feature type="compositionally biased region" description="Polar residues" evidence="6">
    <location>
        <begin position="177"/>
        <end position="193"/>
    </location>
</feature>
<evidence type="ECO:0000256" key="5">
    <source>
        <dbReference type="PROSITE-ProRule" id="PRU00042"/>
    </source>
</evidence>
<evidence type="ECO:0000256" key="3">
    <source>
        <dbReference type="ARBA" id="ARBA00022771"/>
    </source>
</evidence>